<reference evidence="3 4" key="1">
    <citation type="journal article" date="2023" name="BMC Biol.">
        <title>The compact genome of the sponge Oopsacas minuta (Hexactinellida) is lacking key metazoan core genes.</title>
        <authorList>
            <person name="Santini S."/>
            <person name="Schenkelaars Q."/>
            <person name="Jourda C."/>
            <person name="Duchesne M."/>
            <person name="Belahbib H."/>
            <person name="Rocher C."/>
            <person name="Selva M."/>
            <person name="Riesgo A."/>
            <person name="Vervoort M."/>
            <person name="Leys S.P."/>
            <person name="Kodjabachian L."/>
            <person name="Le Bivic A."/>
            <person name="Borchiellini C."/>
            <person name="Claverie J.M."/>
            <person name="Renard E."/>
        </authorList>
    </citation>
    <scope>NUCLEOTIDE SEQUENCE [LARGE SCALE GENOMIC DNA]</scope>
    <source>
        <strain evidence="3">SPO-2</strain>
    </source>
</reference>
<dbReference type="InterPro" id="IPR008906">
    <property type="entry name" value="HATC_C_dom"/>
</dbReference>
<comment type="caution">
    <text evidence="3">The sequence shown here is derived from an EMBL/GenBank/DDBJ whole genome shotgun (WGS) entry which is preliminary data.</text>
</comment>
<gene>
    <name evidence="3" type="ORF">LOD99_7430</name>
</gene>
<evidence type="ECO:0000313" key="3">
    <source>
        <dbReference type="EMBL" id="KAI6652416.1"/>
    </source>
</evidence>
<evidence type="ECO:0000259" key="1">
    <source>
        <dbReference type="Pfam" id="PF05699"/>
    </source>
</evidence>
<accession>A0AAV7JTZ8</accession>
<feature type="domain" description="HAT C-terminal dimerisation" evidence="1">
    <location>
        <begin position="511"/>
        <end position="574"/>
    </location>
</feature>
<dbReference type="PANTHER" id="PTHR45913:SF5">
    <property type="entry name" value="GENERAL TRANSCRIPTION FACTOR II-I REPEAT DOMAIN-CONTAINING PROTEIN 2A-LIKE PROTEIN"/>
    <property type="match status" value="1"/>
</dbReference>
<dbReference type="InterPro" id="IPR040647">
    <property type="entry name" value="SPIN-DOC_Znf-C2H2"/>
</dbReference>
<dbReference type="Pfam" id="PF05699">
    <property type="entry name" value="Dimer_Tnp_hAT"/>
    <property type="match status" value="1"/>
</dbReference>
<dbReference type="SUPFAM" id="SSF53098">
    <property type="entry name" value="Ribonuclease H-like"/>
    <property type="match status" value="1"/>
</dbReference>
<dbReference type="PANTHER" id="PTHR45913">
    <property type="entry name" value="EPM2A-INTERACTING PROTEIN 1"/>
    <property type="match status" value="1"/>
</dbReference>
<dbReference type="GO" id="GO:0046983">
    <property type="term" value="F:protein dimerization activity"/>
    <property type="evidence" value="ECO:0007669"/>
    <property type="project" value="InterPro"/>
</dbReference>
<dbReference type="Proteomes" id="UP001165289">
    <property type="component" value="Unassembled WGS sequence"/>
</dbReference>
<feature type="domain" description="SPIN-DOC-like zinc-finger" evidence="2">
    <location>
        <begin position="21"/>
        <end position="62"/>
    </location>
</feature>
<dbReference type="EMBL" id="JAKMXF010000299">
    <property type="protein sequence ID" value="KAI6652416.1"/>
    <property type="molecule type" value="Genomic_DNA"/>
</dbReference>
<keyword evidence="4" id="KW-1185">Reference proteome</keyword>
<dbReference type="AlphaFoldDB" id="A0AAV7JTZ8"/>
<evidence type="ECO:0000259" key="2">
    <source>
        <dbReference type="Pfam" id="PF18658"/>
    </source>
</evidence>
<sequence>MATSTSKKRKIQEENRSFKIEWEIKYFFVEDSGKFICLICRETIASAKKGNFERHYNTKHQSNSVGILGESRKTKLDNLKRNLKSEQSIFSKNDNSVKSITAVSFAISNIIPKRMKPFTDGEFIKECINEFADQCCPDKKQLLQQVSLSATTVMRRVESISKNIPTQLLEKTSCFSFCSLALDGSKDISDVEQLAIWIRGVDENFNISDELLSLRSMHGRTRGIDIFEEFLKIVSENNIPALKLSGISTDGAPSMLGTATGFKGQVLLWLTENNVTEISWCHCIIHQEALCAKTLGLENVVKLIVNVVNFIRSKGVNHREFKEFLKDLDSDYGDVLYFISVRWLSRGVVLKRVWELRDEVSSFLASKGKTVPEFEDTNWISDFSFLVDMTTHLNILNSTLQGKNKLIHELYATIRNFEMKLALFKLQLKNNNFSHFPALKSQDSADGNKYAEIISNLQENFDTRFGDFRNQQQSFEIFAQPFSFNPQYAPQELQLELIDLQSSIDLKADFKDVGVISFYKTLPSDIYPAILQHARRIASLFGSTYTCEAFFSKMKYIKNKYRTNLTDDHLQDVLRI</sequence>
<name>A0AAV7JTZ8_9METZ</name>
<proteinExistence type="predicted"/>
<protein>
    <submittedName>
        <fullName evidence="3">General transcription factor II-I repeat domain-containing protein 2-like</fullName>
    </submittedName>
</protein>
<dbReference type="InterPro" id="IPR012337">
    <property type="entry name" value="RNaseH-like_sf"/>
</dbReference>
<dbReference type="Pfam" id="PF18658">
    <property type="entry name" value="zf-C2H2_12"/>
    <property type="match status" value="1"/>
</dbReference>
<organism evidence="3 4">
    <name type="scientific">Oopsacas minuta</name>
    <dbReference type="NCBI Taxonomy" id="111878"/>
    <lineage>
        <taxon>Eukaryota</taxon>
        <taxon>Metazoa</taxon>
        <taxon>Porifera</taxon>
        <taxon>Hexactinellida</taxon>
        <taxon>Hexasterophora</taxon>
        <taxon>Lyssacinosida</taxon>
        <taxon>Leucopsacidae</taxon>
        <taxon>Oopsacas</taxon>
    </lineage>
</organism>
<evidence type="ECO:0000313" key="4">
    <source>
        <dbReference type="Proteomes" id="UP001165289"/>
    </source>
</evidence>